<feature type="domain" description="Aldehyde dehydrogenase" evidence="8">
    <location>
        <begin position="21"/>
        <end position="279"/>
    </location>
</feature>
<evidence type="ECO:0000256" key="4">
    <source>
        <dbReference type="ARBA" id="ARBA00022857"/>
    </source>
</evidence>
<dbReference type="NCBIfam" id="NF001221">
    <property type="entry name" value="PRK00197.1"/>
    <property type="match status" value="1"/>
</dbReference>
<dbReference type="InterPro" id="IPR012134">
    <property type="entry name" value="Glu-5-SA_DH"/>
</dbReference>
<evidence type="ECO:0000256" key="3">
    <source>
        <dbReference type="ARBA" id="ARBA00022650"/>
    </source>
</evidence>
<evidence type="ECO:0000313" key="9">
    <source>
        <dbReference type="EMBL" id="CAD7050178.1"/>
    </source>
</evidence>
<dbReference type="InterPro" id="IPR016162">
    <property type="entry name" value="Ald_DH_N"/>
</dbReference>
<dbReference type="RefSeq" id="WP_142593675.1">
    <property type="nucleotide sequence ID" value="NZ_CABFWF030000014.1"/>
</dbReference>
<evidence type="ECO:0000259" key="8">
    <source>
        <dbReference type="Pfam" id="PF00171"/>
    </source>
</evidence>
<sequence>MLELVTTKTDDIAMLMDGVGRRARAAARHLATASTEVKNRALNAMADALIASSTDILAANAEDLRAVDGKGLQPSFIDRLTLTETSIAAMADGLREIAELADPVGQVIAAWDRPNRLRIERVRTPLGVIGVIYESRPNVTADAGALCLKAGNAVILRGGSDSLHSSRAIHRCLVEGLKSAGLPEDAIQIVPTSDRAAVGAMLTGLNGAIDVIVPRGGKSLVARVQNEARVPVFAHLEGLCHIYVDASADIGMARRIVVNAKMRRTGICGAAETLLIDSAAIGTHLMPILEGLTEAGCEIRASAAVLKVYPGLKPATEEDWRTEYLDAVISVAIVDGIAGAIAHINTYSSNHTEAVIAEDPKVVGRFFTEIDSAILLHNASTQFADGGEFGMGGEIGIATGKMHARGPVGVEQLTSFKYRVHGTGQIRP</sequence>
<keyword evidence="5 7" id="KW-0560">Oxidoreductase</keyword>
<dbReference type="SUPFAM" id="SSF53720">
    <property type="entry name" value="ALDH-like"/>
    <property type="match status" value="1"/>
</dbReference>
<dbReference type="HAMAP" id="MF_00412">
    <property type="entry name" value="ProA"/>
    <property type="match status" value="1"/>
</dbReference>
<evidence type="ECO:0000256" key="5">
    <source>
        <dbReference type="ARBA" id="ARBA00023002"/>
    </source>
</evidence>
<dbReference type="InterPro" id="IPR016163">
    <property type="entry name" value="Ald_DH_C"/>
</dbReference>
<dbReference type="EC" id="1.2.1.41" evidence="7"/>
<keyword evidence="3 7" id="KW-0641">Proline biosynthesis</keyword>
<evidence type="ECO:0000313" key="10">
    <source>
        <dbReference type="Proteomes" id="UP000606921"/>
    </source>
</evidence>
<comment type="caution">
    <text evidence="9">The sequence shown here is derived from an EMBL/GenBank/DDBJ whole genome shotgun (WGS) entry which is preliminary data.</text>
</comment>
<evidence type="ECO:0000256" key="1">
    <source>
        <dbReference type="ARBA" id="ARBA00004985"/>
    </source>
</evidence>
<proteinExistence type="inferred from homology"/>
<dbReference type="Gene3D" id="3.40.605.10">
    <property type="entry name" value="Aldehyde Dehydrogenase, Chain A, domain 1"/>
    <property type="match status" value="1"/>
</dbReference>
<comment type="similarity">
    <text evidence="7">Belongs to the gamma-glutamyl phosphate reductase family.</text>
</comment>
<dbReference type="InterPro" id="IPR015590">
    <property type="entry name" value="Aldehyde_DH_dom"/>
</dbReference>
<dbReference type="Gene3D" id="3.40.309.10">
    <property type="entry name" value="Aldehyde Dehydrogenase, Chain A, domain 2"/>
    <property type="match status" value="1"/>
</dbReference>
<dbReference type="EMBL" id="CABFWF030000014">
    <property type="protein sequence ID" value="CAD7050178.1"/>
    <property type="molecule type" value="Genomic_DNA"/>
</dbReference>
<dbReference type="PANTHER" id="PTHR11063:SF8">
    <property type="entry name" value="DELTA-1-PYRROLINE-5-CARBOXYLATE SYNTHASE"/>
    <property type="match status" value="1"/>
</dbReference>
<evidence type="ECO:0000256" key="7">
    <source>
        <dbReference type="HAMAP-Rule" id="MF_00412"/>
    </source>
</evidence>
<dbReference type="InterPro" id="IPR016161">
    <property type="entry name" value="Ald_DH/histidinol_DH"/>
</dbReference>
<keyword evidence="10" id="KW-1185">Reference proteome</keyword>
<keyword evidence="2 7" id="KW-0028">Amino-acid biosynthesis</keyword>
<dbReference type="InterPro" id="IPR020593">
    <property type="entry name" value="G-glutamylP_reductase_CS"/>
</dbReference>
<comment type="catalytic activity">
    <reaction evidence="6 7">
        <text>L-glutamate 5-semialdehyde + phosphate + NADP(+) = L-glutamyl 5-phosphate + NADPH + H(+)</text>
        <dbReference type="Rhea" id="RHEA:19541"/>
        <dbReference type="ChEBI" id="CHEBI:15378"/>
        <dbReference type="ChEBI" id="CHEBI:43474"/>
        <dbReference type="ChEBI" id="CHEBI:57783"/>
        <dbReference type="ChEBI" id="CHEBI:58066"/>
        <dbReference type="ChEBI" id="CHEBI:58274"/>
        <dbReference type="ChEBI" id="CHEBI:58349"/>
        <dbReference type="EC" id="1.2.1.41"/>
    </reaction>
</comment>
<dbReference type="Pfam" id="PF00171">
    <property type="entry name" value="Aldedh"/>
    <property type="match status" value="1"/>
</dbReference>
<dbReference type="PANTHER" id="PTHR11063">
    <property type="entry name" value="GLUTAMATE SEMIALDEHYDE DEHYDROGENASE"/>
    <property type="match status" value="1"/>
</dbReference>
<dbReference type="PROSITE" id="PS01223">
    <property type="entry name" value="PROA"/>
    <property type="match status" value="1"/>
</dbReference>
<comment type="pathway">
    <text evidence="1 7">Amino-acid biosynthesis; L-proline biosynthesis; L-glutamate 5-semialdehyde from L-glutamate: step 2/2.</text>
</comment>
<keyword evidence="7" id="KW-0963">Cytoplasm</keyword>
<accession>A0ABN7JVG6</accession>
<keyword evidence="4 7" id="KW-0521">NADP</keyword>
<evidence type="ECO:0000256" key="6">
    <source>
        <dbReference type="ARBA" id="ARBA00049024"/>
    </source>
</evidence>
<protein>
    <recommendedName>
        <fullName evidence="7">Gamma-glutamyl phosphate reductase</fullName>
        <shortName evidence="7">GPR</shortName>
        <ecNumber evidence="7">1.2.1.41</ecNumber>
    </recommendedName>
    <alternativeName>
        <fullName evidence="7">Glutamate-5-semialdehyde dehydrogenase</fullName>
    </alternativeName>
    <alternativeName>
        <fullName evidence="7">Glutamyl-gamma-semialdehyde dehydrogenase</fullName>
        <shortName evidence="7">GSA dehydrogenase</shortName>
    </alternativeName>
</protein>
<dbReference type="Proteomes" id="UP000606921">
    <property type="component" value="Unassembled WGS sequence"/>
</dbReference>
<reference evidence="9 10" key="1">
    <citation type="submission" date="2020-11" db="EMBL/GenBank/DDBJ databases">
        <authorList>
            <person name="Lassalle F."/>
        </authorList>
    </citation>
    <scope>NUCLEOTIDE SEQUENCE [LARGE SCALE GENOMIC DNA]</scope>
    <source>
        <strain evidence="9 10">JC140</strain>
    </source>
</reference>
<dbReference type="PIRSF" id="PIRSF000151">
    <property type="entry name" value="GPR"/>
    <property type="match status" value="1"/>
</dbReference>
<dbReference type="NCBIfam" id="TIGR00407">
    <property type="entry name" value="proA"/>
    <property type="match status" value="1"/>
</dbReference>
<organism evidence="9 10">
    <name type="scientific">Pseudorhizobium endolithicum</name>
    <dbReference type="NCBI Taxonomy" id="1191678"/>
    <lineage>
        <taxon>Bacteria</taxon>
        <taxon>Pseudomonadati</taxon>
        <taxon>Pseudomonadota</taxon>
        <taxon>Alphaproteobacteria</taxon>
        <taxon>Hyphomicrobiales</taxon>
        <taxon>Rhizobiaceae</taxon>
        <taxon>Rhizobium/Agrobacterium group</taxon>
        <taxon>Pseudorhizobium</taxon>
    </lineage>
</organism>
<gene>
    <name evidence="7" type="primary">proA</name>
    <name evidence="9" type="ORF">REJC140_01605</name>
</gene>
<dbReference type="CDD" id="cd07079">
    <property type="entry name" value="ALDH_F18-19_ProA-GPR"/>
    <property type="match status" value="1"/>
</dbReference>
<dbReference type="InterPro" id="IPR000965">
    <property type="entry name" value="GPR_dom"/>
</dbReference>
<evidence type="ECO:0000256" key="2">
    <source>
        <dbReference type="ARBA" id="ARBA00022605"/>
    </source>
</evidence>
<name>A0ABN7JVG6_9HYPH</name>
<comment type="subcellular location">
    <subcellularLocation>
        <location evidence="7">Cytoplasm</location>
    </subcellularLocation>
</comment>
<comment type="function">
    <text evidence="7">Catalyzes the NADPH-dependent reduction of L-glutamate 5-phosphate into L-glutamate 5-semialdehyde and phosphate. The product spontaneously undergoes cyclization to form 1-pyrroline-5-carboxylate.</text>
</comment>